<keyword evidence="4" id="KW-0677">Repeat</keyword>
<dbReference type="CDD" id="cd00054">
    <property type="entry name" value="EGF_CA"/>
    <property type="match status" value="11"/>
</dbReference>
<dbReference type="FunFam" id="2.10.25.10:FF:000004">
    <property type="entry name" value="Neurogenic locus notch 1"/>
    <property type="match status" value="1"/>
</dbReference>
<feature type="disulfide bond" evidence="7">
    <location>
        <begin position="1046"/>
        <end position="1055"/>
    </location>
</feature>
<evidence type="ECO:0000313" key="9">
    <source>
        <dbReference type="EMBL" id="PFX16674.1"/>
    </source>
</evidence>
<feature type="domain" description="EGF-like" evidence="8">
    <location>
        <begin position="869"/>
        <end position="904"/>
    </location>
</feature>
<dbReference type="FunFam" id="2.10.25.10:FF:000279">
    <property type="entry name" value="Neurogenic locus notch 1"/>
    <property type="match status" value="3"/>
</dbReference>
<dbReference type="FunFam" id="2.10.25.10:FF:000080">
    <property type="entry name" value="Neurogenic locus notch 1"/>
    <property type="match status" value="5"/>
</dbReference>
<dbReference type="GO" id="GO:0043226">
    <property type="term" value="C:organelle"/>
    <property type="evidence" value="ECO:0007669"/>
    <property type="project" value="UniProtKB-ARBA"/>
</dbReference>
<dbReference type="InterPro" id="IPR018097">
    <property type="entry name" value="EGF_Ca-bd_CS"/>
</dbReference>
<keyword evidence="5 7" id="KW-1015">Disulfide bond</keyword>
<protein>
    <submittedName>
        <fullName evidence="9">Neurogenic locus notch-like protein 2</fullName>
    </submittedName>
</protein>
<comment type="caution">
    <text evidence="9">The sequence shown here is derived from an EMBL/GenBank/DDBJ whole genome shotgun (WGS) entry which is preliminary data.</text>
</comment>
<sequence length="1247" mass="136345">MKYTRIVHFLLDEKRKDFPREFSSDNINNPEIVVQDIPEDNTVSVTLLCKVNILNGIASWRNVTYKIEWFAEGKSLQVETICGGIPPGSLNEKACPDGTLVSKLPGSKYKIGTWVYPRTTLLQVQTCSLSIQTITLIPQIPARKNHNGLWPMVSFWLPKEIQLVDQKQCGVLLEGTKNVTIAIKAACPDGKVTEGLKAIVPQMNIHSNVWNPKTGLPTIWVTVLKPKGDNIQTCTSVTDPHITALGTNGYFHFMGLGDFILYKNVERKFEVQTRQWACDGRPFPKGGHNGAGRISCNCGAVLRDHNDVIEFSCCNDLMIRDKRTPITVRIRSKKCLSPGISIKRVIPGVNGKYEVLFPSGAKVVIRRNYWGLDVVIKTPRATDTKQEGGLCMYPGPYNKYITDAGFKERLEVGRSYFDTLPVDVQDSDVTYSSACLCLKEGEGNGGPPSCKSVFKAAFPTLVKEDNMSTLKPQASPSSLCDRNKRDIHFSDDITDEDIQVYKRTLHLHPRFKRSVANKQVPKENATRYCATRISDTELGKLCAKVGVNVQQLVNTCSVDVELTGDFSFASGSVSLLVEQCGVLGAKNLSIPVNGSDERNPAAEAFVEQVAELLCPNDCTFNGKCVNGSCVCYKDYTASDCSMSIYQKPEIYRLQEDGLCDRRKRSCKKGNSCIINGYCFAPNETNPLDWCYQCLPEISTSTWTKRQVNLPPKFSSTSDYFVVSGETLELPIDVADPENMPVTPSLMQGSPTEASIVDNVLTWKATNEASTKFFLKATDACQATSYANITVSLVVCQCKNNGTCVPHPNYPRGSGFYTCNCLPGFTGDKCETNIDECRSFPCFRGRCIDRVNTYECDCDPGYVGRDCDTNYDHCSSSPCVNGNCTDYVGTYRCACDPGYSGLNCTIDVDECESSPCAFGACVDHVDKYTCACDDGYTGYDCDVEIDECLSSPCIRGTCIDLVNNYTCNCFAGFTGPNCDIKIENCTEDSCYSNVTCFKKSDRISCGPCPLGLTGDGKNCKDINYCVSHECRNNGSCVDGISNYTCNCLDGFAGDRCEIDIDNCVNHTCANGGSCVDGVNNYSCSCRAGFTGDRCGNDIDDCHNHTCQNGASCVDGVNDYLCACLVGFTGSKCETDIDDCVNHTCTNGGTCEDGVNSYSCKCVAGFSGNHCQNNIDDCRNHSCQNGASCVDGVNDYSCACVHDFTGQSCETKIDDCVNHTCVNGGTCEDGVNSYSCKCVAGFNGNRCQN</sequence>
<feature type="disulfide bond" evidence="7">
    <location>
        <begin position="1122"/>
        <end position="1131"/>
    </location>
</feature>
<dbReference type="Proteomes" id="UP000225706">
    <property type="component" value="Unassembled WGS sequence"/>
</dbReference>
<dbReference type="FunFam" id="2.10.25.10:FF:000123">
    <property type="entry name" value="Crumbs homolog 1 (Drosophila)"/>
    <property type="match status" value="1"/>
</dbReference>
<feature type="domain" description="EGF-like" evidence="8">
    <location>
        <begin position="1058"/>
        <end position="1094"/>
    </location>
</feature>
<dbReference type="Pfam" id="PF12661">
    <property type="entry name" value="hEGF"/>
    <property type="match status" value="4"/>
</dbReference>
<keyword evidence="2 7" id="KW-0245">EGF-like domain</keyword>
<organism evidence="9 10">
    <name type="scientific">Stylophora pistillata</name>
    <name type="common">Smooth cauliflower coral</name>
    <dbReference type="NCBI Taxonomy" id="50429"/>
    <lineage>
        <taxon>Eukaryota</taxon>
        <taxon>Metazoa</taxon>
        <taxon>Cnidaria</taxon>
        <taxon>Anthozoa</taxon>
        <taxon>Hexacorallia</taxon>
        <taxon>Scleractinia</taxon>
        <taxon>Astrocoeniina</taxon>
        <taxon>Pocilloporidae</taxon>
        <taxon>Stylophora</taxon>
    </lineage>
</organism>
<feature type="domain" description="EGF-like" evidence="8">
    <location>
        <begin position="943"/>
        <end position="978"/>
    </location>
</feature>
<feature type="disulfide bond" evidence="7">
    <location>
        <begin position="857"/>
        <end position="866"/>
    </location>
</feature>
<feature type="disulfide bond" evidence="7">
    <location>
        <begin position="1198"/>
        <end position="1207"/>
    </location>
</feature>
<feature type="disulfide bond" evidence="7">
    <location>
        <begin position="894"/>
        <end position="903"/>
    </location>
</feature>
<dbReference type="PROSITE" id="PS00022">
    <property type="entry name" value="EGF_1"/>
    <property type="match status" value="11"/>
</dbReference>
<feature type="disulfide bond" evidence="7">
    <location>
        <begin position="820"/>
        <end position="829"/>
    </location>
</feature>
<reference evidence="10" key="1">
    <citation type="journal article" date="2017" name="bioRxiv">
        <title>Comparative analysis of the genomes of Stylophora pistillata and Acropora digitifera provides evidence for extensive differences between species of corals.</title>
        <authorList>
            <person name="Voolstra C.R."/>
            <person name="Li Y."/>
            <person name="Liew Y.J."/>
            <person name="Baumgarten S."/>
            <person name="Zoccola D."/>
            <person name="Flot J.-F."/>
            <person name="Tambutte S."/>
            <person name="Allemand D."/>
            <person name="Aranda M."/>
        </authorList>
    </citation>
    <scope>NUCLEOTIDE SEQUENCE [LARGE SCALE GENOMIC DNA]</scope>
</reference>
<dbReference type="SUPFAM" id="SSF57196">
    <property type="entry name" value="EGF/Laminin"/>
    <property type="match status" value="4"/>
</dbReference>
<dbReference type="PANTHER" id="PTHR12916:SF4">
    <property type="entry name" value="UNINFLATABLE, ISOFORM C"/>
    <property type="match status" value="1"/>
</dbReference>
<feature type="disulfide bond" evidence="7">
    <location>
        <begin position="968"/>
        <end position="977"/>
    </location>
</feature>
<dbReference type="SUPFAM" id="SSF57184">
    <property type="entry name" value="Growth factor receptor domain"/>
    <property type="match status" value="2"/>
</dbReference>
<dbReference type="PRINTS" id="PR00010">
    <property type="entry name" value="EGFBLOOD"/>
</dbReference>
<feature type="domain" description="EGF-like" evidence="8">
    <location>
        <begin position="906"/>
        <end position="941"/>
    </location>
</feature>
<proteinExistence type="predicted"/>
<feature type="domain" description="EGF-like" evidence="8">
    <location>
        <begin position="1096"/>
        <end position="1132"/>
    </location>
</feature>
<feature type="domain" description="EGF-like" evidence="8">
    <location>
        <begin position="1134"/>
        <end position="1170"/>
    </location>
</feature>
<feature type="disulfide bond" evidence="7">
    <location>
        <begin position="836"/>
        <end position="846"/>
    </location>
</feature>
<dbReference type="GO" id="GO:0005509">
    <property type="term" value="F:calcium ion binding"/>
    <property type="evidence" value="ECO:0007669"/>
    <property type="project" value="InterPro"/>
</dbReference>
<feature type="disulfide bond" evidence="7">
    <location>
        <begin position="1236"/>
        <end position="1245"/>
    </location>
</feature>
<comment type="caution">
    <text evidence="7">Lacks conserved residue(s) required for the propagation of feature annotation.</text>
</comment>
<evidence type="ECO:0000256" key="4">
    <source>
        <dbReference type="ARBA" id="ARBA00022737"/>
    </source>
</evidence>
<dbReference type="AlphaFoldDB" id="A0A2B4RE77"/>
<evidence type="ECO:0000259" key="8">
    <source>
        <dbReference type="PROSITE" id="PS50026"/>
    </source>
</evidence>
<accession>A0A2B4RE77</accession>
<evidence type="ECO:0000256" key="7">
    <source>
        <dbReference type="PROSITE-ProRule" id="PRU00076"/>
    </source>
</evidence>
<name>A0A2B4RE77_STYPI</name>
<dbReference type="Gene3D" id="2.10.25.10">
    <property type="entry name" value="Laminin"/>
    <property type="match status" value="13"/>
</dbReference>
<dbReference type="OrthoDB" id="430340at2759"/>
<dbReference type="EMBL" id="LSMT01000527">
    <property type="protein sequence ID" value="PFX16674.1"/>
    <property type="molecule type" value="Genomic_DNA"/>
</dbReference>
<keyword evidence="10" id="KW-1185">Reference proteome</keyword>
<evidence type="ECO:0000256" key="1">
    <source>
        <dbReference type="ARBA" id="ARBA00022473"/>
    </source>
</evidence>
<dbReference type="Pfam" id="PF26129">
    <property type="entry name" value="Vwde"/>
    <property type="match status" value="1"/>
</dbReference>
<feature type="disulfide bond" evidence="7">
    <location>
        <begin position="1160"/>
        <end position="1169"/>
    </location>
</feature>
<dbReference type="SMART" id="SM00181">
    <property type="entry name" value="EGF"/>
    <property type="match status" value="13"/>
</dbReference>
<dbReference type="SMART" id="SM00179">
    <property type="entry name" value="EGF_CA"/>
    <property type="match status" value="11"/>
</dbReference>
<evidence type="ECO:0000256" key="5">
    <source>
        <dbReference type="ARBA" id="ARBA00023157"/>
    </source>
</evidence>
<dbReference type="PROSITE" id="PS01187">
    <property type="entry name" value="EGF_CA"/>
    <property type="match status" value="4"/>
</dbReference>
<feature type="disulfide bond" evidence="7">
    <location>
        <begin position="1084"/>
        <end position="1093"/>
    </location>
</feature>
<evidence type="ECO:0000256" key="6">
    <source>
        <dbReference type="ARBA" id="ARBA00023180"/>
    </source>
</evidence>
<feature type="disulfide bond" evidence="7">
    <location>
        <begin position="931"/>
        <end position="940"/>
    </location>
</feature>
<gene>
    <name evidence="9" type="primary">NOTCH2</name>
    <name evidence="9" type="ORF">AWC38_SpisGene19044</name>
</gene>
<dbReference type="PROSITE" id="PS00010">
    <property type="entry name" value="ASX_HYDROXYL"/>
    <property type="match status" value="10"/>
</dbReference>
<dbReference type="InterPro" id="IPR009030">
    <property type="entry name" value="Growth_fac_rcpt_cys_sf"/>
</dbReference>
<feature type="domain" description="EGF-like" evidence="8">
    <location>
        <begin position="1172"/>
        <end position="1208"/>
    </location>
</feature>
<dbReference type="STRING" id="50429.A0A2B4RE77"/>
<feature type="non-terminal residue" evidence="9">
    <location>
        <position position="1247"/>
    </location>
</feature>
<dbReference type="InterPro" id="IPR000742">
    <property type="entry name" value="EGF"/>
</dbReference>
<feature type="domain" description="EGF-like" evidence="8">
    <location>
        <begin position="1020"/>
        <end position="1056"/>
    </location>
</feature>
<feature type="disulfide bond" evidence="7">
    <location>
        <begin position="910"/>
        <end position="920"/>
    </location>
</feature>
<dbReference type="PANTHER" id="PTHR12916">
    <property type="entry name" value="CYTOCHROME C OXIDASE POLYPEPTIDE VIC-2"/>
    <property type="match status" value="1"/>
</dbReference>
<keyword evidence="1" id="KW-0217">Developmental protein</keyword>
<dbReference type="FunFam" id="2.10.25.10:FF:000499">
    <property type="entry name" value="Predicted protein"/>
    <property type="match status" value="1"/>
</dbReference>
<dbReference type="InterPro" id="IPR058727">
    <property type="entry name" value="Helical_Vwde"/>
</dbReference>
<evidence type="ECO:0000256" key="3">
    <source>
        <dbReference type="ARBA" id="ARBA00022729"/>
    </source>
</evidence>
<dbReference type="InterPro" id="IPR001881">
    <property type="entry name" value="EGF-like_Ca-bd_dom"/>
</dbReference>
<evidence type="ECO:0000256" key="2">
    <source>
        <dbReference type="ARBA" id="ARBA00022536"/>
    </source>
</evidence>
<keyword evidence="3" id="KW-0732">Signal</keyword>
<feature type="domain" description="EGF-like" evidence="8">
    <location>
        <begin position="1210"/>
        <end position="1246"/>
    </location>
</feature>
<feature type="disulfide bond" evidence="7">
    <location>
        <begin position="947"/>
        <end position="957"/>
    </location>
</feature>
<feature type="domain" description="EGF-like" evidence="8">
    <location>
        <begin position="832"/>
        <end position="867"/>
    </location>
</feature>
<dbReference type="Pfam" id="PF00008">
    <property type="entry name" value="EGF"/>
    <property type="match status" value="6"/>
</dbReference>
<feature type="domain" description="EGF-like" evidence="8">
    <location>
        <begin position="791"/>
        <end position="830"/>
    </location>
</feature>
<dbReference type="PROSITE" id="PS50026">
    <property type="entry name" value="EGF_3"/>
    <property type="match status" value="11"/>
</dbReference>
<feature type="disulfide bond" evidence="7">
    <location>
        <begin position="873"/>
        <end position="883"/>
    </location>
</feature>
<dbReference type="InterPro" id="IPR000152">
    <property type="entry name" value="EGF-type_Asp/Asn_hydroxyl_site"/>
</dbReference>
<dbReference type="PROSITE" id="PS01186">
    <property type="entry name" value="EGF_2"/>
    <property type="match status" value="10"/>
</dbReference>
<keyword evidence="6" id="KW-0325">Glycoprotein</keyword>
<dbReference type="InterPro" id="IPR013032">
    <property type="entry name" value="EGF-like_CS"/>
</dbReference>
<evidence type="ECO:0000313" key="10">
    <source>
        <dbReference type="Proteomes" id="UP000225706"/>
    </source>
</evidence>